<comment type="caution">
    <text evidence="5">The sequence shown here is derived from an EMBL/GenBank/DDBJ whole genome shotgun (WGS) entry which is preliminary data.</text>
</comment>
<dbReference type="PROSITE" id="PS00552">
    <property type="entry name" value="HTH_MERR_1"/>
    <property type="match status" value="1"/>
</dbReference>
<dbReference type="GO" id="GO:0003700">
    <property type="term" value="F:DNA-binding transcription factor activity"/>
    <property type="evidence" value="ECO:0007669"/>
    <property type="project" value="InterPro"/>
</dbReference>
<dbReference type="Pfam" id="PF13411">
    <property type="entry name" value="MerR_1"/>
    <property type="match status" value="1"/>
</dbReference>
<evidence type="ECO:0000313" key="5">
    <source>
        <dbReference type="EMBL" id="MBB2494696.1"/>
    </source>
</evidence>
<gene>
    <name evidence="5" type="ORF">H3H51_06660</name>
</gene>
<dbReference type="InterPro" id="IPR047057">
    <property type="entry name" value="MerR_fam"/>
</dbReference>
<dbReference type="InterPro" id="IPR000551">
    <property type="entry name" value="MerR-type_HTH_dom"/>
</dbReference>
<dbReference type="PANTHER" id="PTHR30204">
    <property type="entry name" value="REDOX-CYCLING DRUG-SENSING TRANSCRIPTIONAL ACTIVATOR SOXR"/>
    <property type="match status" value="1"/>
</dbReference>
<evidence type="ECO:0000256" key="1">
    <source>
        <dbReference type="ARBA" id="ARBA00023015"/>
    </source>
</evidence>
<keyword evidence="3" id="KW-0804">Transcription</keyword>
<proteinExistence type="predicted"/>
<dbReference type="Gene3D" id="1.10.1660.10">
    <property type="match status" value="1"/>
</dbReference>
<dbReference type="AlphaFoldDB" id="A0A7W4LKA8"/>
<feature type="domain" description="HTH merR-type" evidence="4">
    <location>
        <begin position="1"/>
        <end position="68"/>
    </location>
</feature>
<keyword evidence="1" id="KW-0805">Transcription regulation</keyword>
<dbReference type="SMART" id="SM00422">
    <property type="entry name" value="HTH_MERR"/>
    <property type="match status" value="1"/>
</dbReference>
<sequence length="138" mass="15397">MKIGELANRSGLAPSRIRFYEASGLIAAQRQANGYREYPEQTVQILNIITGAQQSGFSLEEIRRLLPSSEQQGWPHDELLVSLQRKVGEIEVMQQRLAQNKAHLLSIIAGIEGKPEGMSCQVNAERVLANLRDTREAD</sequence>
<accession>A0A7W4LKA8</accession>
<evidence type="ECO:0000313" key="6">
    <source>
        <dbReference type="Proteomes" id="UP000542720"/>
    </source>
</evidence>
<name>A0A7W4LKA8_9GAMM</name>
<dbReference type="Proteomes" id="UP000542720">
    <property type="component" value="Unassembled WGS sequence"/>
</dbReference>
<dbReference type="EMBL" id="JACJUD010000002">
    <property type="protein sequence ID" value="MBB2494696.1"/>
    <property type="molecule type" value="Genomic_DNA"/>
</dbReference>
<dbReference type="SUPFAM" id="SSF46955">
    <property type="entry name" value="Putative DNA-binding domain"/>
    <property type="match status" value="1"/>
</dbReference>
<evidence type="ECO:0000256" key="2">
    <source>
        <dbReference type="ARBA" id="ARBA00023125"/>
    </source>
</evidence>
<keyword evidence="6" id="KW-1185">Reference proteome</keyword>
<dbReference type="PROSITE" id="PS50937">
    <property type="entry name" value="HTH_MERR_2"/>
    <property type="match status" value="1"/>
</dbReference>
<protein>
    <submittedName>
        <fullName evidence="5">MerR family transcriptional regulator</fullName>
    </submittedName>
</protein>
<evidence type="ECO:0000256" key="3">
    <source>
        <dbReference type="ARBA" id="ARBA00023163"/>
    </source>
</evidence>
<evidence type="ECO:0000259" key="4">
    <source>
        <dbReference type="PROSITE" id="PS50937"/>
    </source>
</evidence>
<dbReference type="PRINTS" id="PR00040">
    <property type="entry name" value="HTHMERR"/>
</dbReference>
<keyword evidence="2" id="KW-0238">DNA-binding</keyword>
<dbReference type="GO" id="GO:0003677">
    <property type="term" value="F:DNA binding"/>
    <property type="evidence" value="ECO:0007669"/>
    <property type="project" value="UniProtKB-KW"/>
</dbReference>
<dbReference type="RefSeq" id="WP_183088268.1">
    <property type="nucleotide sequence ID" value="NZ_JACJUD010000002.1"/>
</dbReference>
<organism evidence="5 6">
    <name type="scientific">Aquipseudomonas ullengensis</name>
    <dbReference type="NCBI Taxonomy" id="2759166"/>
    <lineage>
        <taxon>Bacteria</taxon>
        <taxon>Pseudomonadati</taxon>
        <taxon>Pseudomonadota</taxon>
        <taxon>Gammaproteobacteria</taxon>
        <taxon>Pseudomonadales</taxon>
        <taxon>Pseudomonadaceae</taxon>
        <taxon>Aquipseudomonas</taxon>
    </lineage>
</organism>
<dbReference type="InterPro" id="IPR009061">
    <property type="entry name" value="DNA-bd_dom_put_sf"/>
</dbReference>
<dbReference type="PANTHER" id="PTHR30204:SF94">
    <property type="entry name" value="HEAVY METAL-DEPENDENT TRANSCRIPTIONAL REGULATOR HI_0293-RELATED"/>
    <property type="match status" value="1"/>
</dbReference>
<reference evidence="5 6" key="1">
    <citation type="submission" date="2020-08" db="EMBL/GenBank/DDBJ databases">
        <authorList>
            <person name="Kim C.M."/>
        </authorList>
    </citation>
    <scope>NUCLEOTIDE SEQUENCE [LARGE SCALE GENOMIC DNA]</scope>
    <source>
        <strain evidence="5 6">UL070</strain>
    </source>
</reference>